<comment type="function">
    <text evidence="11">Acts as a transcriptional regulator. Probably redox-responsive. The apo- but not holo-form probably binds DNA.</text>
</comment>
<evidence type="ECO:0000256" key="8">
    <source>
        <dbReference type="ARBA" id="ARBA00023125"/>
    </source>
</evidence>
<feature type="binding site" evidence="11">
    <location>
        <position position="45"/>
    </location>
    <ligand>
        <name>[4Fe-4S] cluster</name>
        <dbReference type="ChEBI" id="CHEBI:49883"/>
    </ligand>
</feature>
<dbReference type="AlphaFoldDB" id="A0A5B1LJ27"/>
<dbReference type="GO" id="GO:0035731">
    <property type="term" value="F:dinitrosyl-iron complex binding"/>
    <property type="evidence" value="ECO:0007669"/>
    <property type="project" value="UniProtKB-UniRule"/>
</dbReference>
<dbReference type="PANTHER" id="PTHR38839">
    <property type="entry name" value="TRANSCRIPTIONAL REGULATOR WHID-RELATED"/>
    <property type="match status" value="1"/>
</dbReference>
<keyword evidence="10 11" id="KW-0804">Transcription</keyword>
<dbReference type="PANTHER" id="PTHR38839:SF7">
    <property type="entry name" value="TRANSCRIPTIONAL REGULATOR WHIB4"/>
    <property type="match status" value="1"/>
</dbReference>
<comment type="similarity">
    <text evidence="2 11">Belongs to the WhiB family.</text>
</comment>
<evidence type="ECO:0000256" key="5">
    <source>
        <dbReference type="ARBA" id="ARBA00023004"/>
    </source>
</evidence>
<feature type="binding site" evidence="11">
    <location>
        <position position="76"/>
    </location>
    <ligand>
        <name>[4Fe-4S] cluster</name>
        <dbReference type="ChEBI" id="CHEBI:49883"/>
    </ligand>
</feature>
<keyword evidence="9 11" id="KW-1015">Disulfide bond</keyword>
<keyword evidence="5 11" id="KW-0408">Iron</keyword>
<comment type="caution">
    <text evidence="13">The sequence shown here is derived from an EMBL/GenBank/DDBJ whole genome shotgun (WGS) entry which is preliminary data.</text>
</comment>
<evidence type="ECO:0000256" key="10">
    <source>
        <dbReference type="ARBA" id="ARBA00023163"/>
    </source>
</evidence>
<organism evidence="13 14">
    <name type="scientific">Nocardioides humilatus</name>
    <dbReference type="NCBI Taxonomy" id="2607660"/>
    <lineage>
        <taxon>Bacteria</taxon>
        <taxon>Bacillati</taxon>
        <taxon>Actinomycetota</taxon>
        <taxon>Actinomycetes</taxon>
        <taxon>Propionibacteriales</taxon>
        <taxon>Nocardioidaceae</taxon>
        <taxon>Nocardioides</taxon>
    </lineage>
</organism>
<name>A0A5B1LJ27_9ACTN</name>
<keyword evidence="11" id="KW-0963">Cytoplasm</keyword>
<proteinExistence type="inferred from homology"/>
<dbReference type="InterPro" id="IPR003482">
    <property type="entry name" value="Whib"/>
</dbReference>
<reference evidence="13 14" key="2">
    <citation type="submission" date="2019-09" db="EMBL/GenBank/DDBJ databases">
        <authorList>
            <person name="Jin C."/>
        </authorList>
    </citation>
    <scope>NUCLEOTIDE SEQUENCE [LARGE SCALE GENOMIC DNA]</scope>
    <source>
        <strain evidence="13 14">BN130099</strain>
    </source>
</reference>
<comment type="cofactor">
    <cofactor evidence="11">
        <name>[4Fe-4S] cluster</name>
        <dbReference type="ChEBI" id="CHEBI:49883"/>
    </cofactor>
    <text evidence="11">Binds 1 [4Fe-4S] cluster per subunit. Following nitrosylation of the [4Fe-4S] cluster binds 1 [4Fe-8(NO)] cluster per subunit.</text>
</comment>
<comment type="subcellular location">
    <subcellularLocation>
        <location evidence="1 11">Cytoplasm</location>
    </subcellularLocation>
</comment>
<comment type="PTM">
    <text evidence="11">The Fe-S cluster can be nitrosylated by nitric oxide (NO).</text>
</comment>
<comment type="PTM">
    <text evidence="11">Upon Fe-S cluster removal intramolecular disulfide bonds are formed.</text>
</comment>
<dbReference type="EMBL" id="VUJV01000003">
    <property type="protein sequence ID" value="KAA1419607.1"/>
    <property type="molecule type" value="Genomic_DNA"/>
</dbReference>
<feature type="binding site" evidence="11">
    <location>
        <position position="67"/>
    </location>
    <ligand>
        <name>[4Fe-4S] cluster</name>
        <dbReference type="ChEBI" id="CHEBI:49883"/>
    </ligand>
</feature>
<evidence type="ECO:0000313" key="14">
    <source>
        <dbReference type="Proteomes" id="UP000325003"/>
    </source>
</evidence>
<evidence type="ECO:0000256" key="4">
    <source>
        <dbReference type="ARBA" id="ARBA00022723"/>
    </source>
</evidence>
<evidence type="ECO:0000259" key="12">
    <source>
        <dbReference type="PROSITE" id="PS51674"/>
    </source>
</evidence>
<evidence type="ECO:0000256" key="7">
    <source>
        <dbReference type="ARBA" id="ARBA00023015"/>
    </source>
</evidence>
<dbReference type="PROSITE" id="PS51674">
    <property type="entry name" value="4FE4S_WBL"/>
    <property type="match status" value="1"/>
</dbReference>
<dbReference type="GO" id="GO:0045892">
    <property type="term" value="P:negative regulation of DNA-templated transcription"/>
    <property type="evidence" value="ECO:0007669"/>
    <property type="project" value="TreeGrafter"/>
</dbReference>
<feature type="domain" description="4Fe-4S Wbl-type" evidence="12">
    <location>
        <begin position="44"/>
        <end position="100"/>
    </location>
</feature>
<dbReference type="HAMAP" id="MF_01479">
    <property type="entry name" value="WhiB"/>
    <property type="match status" value="1"/>
</dbReference>
<evidence type="ECO:0000256" key="3">
    <source>
        <dbReference type="ARBA" id="ARBA00022485"/>
    </source>
</evidence>
<dbReference type="Proteomes" id="UP000325003">
    <property type="component" value="Unassembled WGS sequence"/>
</dbReference>
<dbReference type="GO" id="GO:0047134">
    <property type="term" value="F:protein-disulfide reductase [NAD(P)H] activity"/>
    <property type="evidence" value="ECO:0007669"/>
    <property type="project" value="TreeGrafter"/>
</dbReference>
<keyword evidence="4 11" id="KW-0479">Metal-binding</keyword>
<dbReference type="Pfam" id="PF02467">
    <property type="entry name" value="Whib"/>
    <property type="match status" value="1"/>
</dbReference>
<dbReference type="GO" id="GO:0051539">
    <property type="term" value="F:4 iron, 4 sulfur cluster binding"/>
    <property type="evidence" value="ECO:0007669"/>
    <property type="project" value="UniProtKB-UniRule"/>
</dbReference>
<sequence length="131" mass="15143">MCRTRPVLYLYQHEKELATLWGRRPSHEDGDNVMWVDDWALRAACRTEQPDQLFVRGAEQNKAKQVCAGCPVRTECLAEALDNQIEWGVWGGMTERERRALLRRRPDASWRKVLETARDREFAAVTAKATA</sequence>
<evidence type="ECO:0000256" key="1">
    <source>
        <dbReference type="ARBA" id="ARBA00004496"/>
    </source>
</evidence>
<reference evidence="13 14" key="1">
    <citation type="submission" date="2019-09" db="EMBL/GenBank/DDBJ databases">
        <title>Nocardioides panacisoli sp. nov., isolated from the soil of a ginseng field.</title>
        <authorList>
            <person name="Cho C."/>
        </authorList>
    </citation>
    <scope>NUCLEOTIDE SEQUENCE [LARGE SCALE GENOMIC DNA]</scope>
    <source>
        <strain evidence="13 14">BN130099</strain>
    </source>
</reference>
<evidence type="ECO:0000313" key="13">
    <source>
        <dbReference type="EMBL" id="KAA1419607.1"/>
    </source>
</evidence>
<keyword evidence="6 11" id="KW-0411">Iron-sulfur</keyword>
<evidence type="ECO:0000256" key="11">
    <source>
        <dbReference type="HAMAP-Rule" id="MF_01479"/>
    </source>
</evidence>
<keyword evidence="14" id="KW-1185">Reference proteome</keyword>
<dbReference type="GO" id="GO:0003677">
    <property type="term" value="F:DNA binding"/>
    <property type="evidence" value="ECO:0007669"/>
    <property type="project" value="UniProtKB-UniRule"/>
</dbReference>
<feature type="binding site" evidence="11">
    <location>
        <position position="70"/>
    </location>
    <ligand>
        <name>[4Fe-4S] cluster</name>
        <dbReference type="ChEBI" id="CHEBI:49883"/>
    </ligand>
</feature>
<dbReference type="InterPro" id="IPR034768">
    <property type="entry name" value="4FE4S_WBL"/>
</dbReference>
<protein>
    <recommendedName>
        <fullName evidence="11">Transcriptional regulator WhiB</fullName>
    </recommendedName>
</protein>
<accession>A0A5B1LJ27</accession>
<evidence type="ECO:0000256" key="9">
    <source>
        <dbReference type="ARBA" id="ARBA00023157"/>
    </source>
</evidence>
<dbReference type="GO" id="GO:0005737">
    <property type="term" value="C:cytoplasm"/>
    <property type="evidence" value="ECO:0007669"/>
    <property type="project" value="UniProtKB-SubCell"/>
</dbReference>
<keyword evidence="8 11" id="KW-0238">DNA-binding</keyword>
<dbReference type="GO" id="GO:0046872">
    <property type="term" value="F:metal ion binding"/>
    <property type="evidence" value="ECO:0007669"/>
    <property type="project" value="UniProtKB-KW"/>
</dbReference>
<keyword evidence="3 11" id="KW-0004">4Fe-4S</keyword>
<gene>
    <name evidence="11" type="primary">whiB</name>
    <name evidence="13" type="ORF">F0U44_14405</name>
</gene>
<evidence type="ECO:0000256" key="6">
    <source>
        <dbReference type="ARBA" id="ARBA00023014"/>
    </source>
</evidence>
<keyword evidence="7 11" id="KW-0805">Transcription regulation</keyword>
<dbReference type="GO" id="GO:0045454">
    <property type="term" value="P:cell redox homeostasis"/>
    <property type="evidence" value="ECO:0007669"/>
    <property type="project" value="TreeGrafter"/>
</dbReference>
<evidence type="ECO:0000256" key="2">
    <source>
        <dbReference type="ARBA" id="ARBA00006597"/>
    </source>
</evidence>